<feature type="region of interest" description="Disordered" evidence="1">
    <location>
        <begin position="469"/>
        <end position="686"/>
    </location>
</feature>
<feature type="transmembrane region" description="Helical" evidence="2">
    <location>
        <begin position="180"/>
        <end position="202"/>
    </location>
</feature>
<feature type="compositionally biased region" description="Basic and acidic residues" evidence="1">
    <location>
        <begin position="658"/>
        <end position="686"/>
    </location>
</feature>
<feature type="compositionally biased region" description="Basic and acidic residues" evidence="1">
    <location>
        <begin position="591"/>
        <end position="607"/>
    </location>
</feature>
<feature type="transmembrane region" description="Helical" evidence="2">
    <location>
        <begin position="111"/>
        <end position="130"/>
    </location>
</feature>
<dbReference type="EMBL" id="DS469598">
    <property type="protein sequence ID" value="EDO39980.1"/>
    <property type="molecule type" value="Genomic_DNA"/>
</dbReference>
<dbReference type="InParanoid" id="A7S8G5"/>
<keyword evidence="4" id="KW-1185">Reference proteome</keyword>
<dbReference type="HOGENOM" id="CLU_401329_0_0_1"/>
<organism evidence="3 4">
    <name type="scientific">Nematostella vectensis</name>
    <name type="common">Starlet sea anemone</name>
    <dbReference type="NCBI Taxonomy" id="45351"/>
    <lineage>
        <taxon>Eukaryota</taxon>
        <taxon>Metazoa</taxon>
        <taxon>Cnidaria</taxon>
        <taxon>Anthozoa</taxon>
        <taxon>Hexacorallia</taxon>
        <taxon>Actiniaria</taxon>
        <taxon>Edwardsiidae</taxon>
        <taxon>Nematostella</taxon>
    </lineage>
</organism>
<accession>A7S8G5</accession>
<protein>
    <submittedName>
        <fullName evidence="3">Uncharacterized protein</fullName>
    </submittedName>
</protein>
<proteinExistence type="predicted"/>
<keyword evidence="2" id="KW-0472">Membrane</keyword>
<name>A7S8G5_NEMVE</name>
<feature type="transmembrane region" description="Helical" evidence="2">
    <location>
        <begin position="439"/>
        <end position="459"/>
    </location>
</feature>
<feature type="compositionally biased region" description="Basic and acidic residues" evidence="1">
    <location>
        <begin position="528"/>
        <end position="542"/>
    </location>
</feature>
<feature type="compositionally biased region" description="Basic and acidic residues" evidence="1">
    <location>
        <begin position="370"/>
        <end position="384"/>
    </location>
</feature>
<feature type="compositionally biased region" description="Polar residues" evidence="1">
    <location>
        <begin position="475"/>
        <end position="487"/>
    </location>
</feature>
<evidence type="ECO:0000256" key="2">
    <source>
        <dbReference type="SAM" id="Phobius"/>
    </source>
</evidence>
<dbReference type="AlphaFoldDB" id="A7S8G5"/>
<dbReference type="Proteomes" id="UP000001593">
    <property type="component" value="Unassembled WGS sequence"/>
</dbReference>
<evidence type="ECO:0000256" key="1">
    <source>
        <dbReference type="SAM" id="MobiDB-lite"/>
    </source>
</evidence>
<keyword evidence="2" id="KW-0812">Transmembrane</keyword>
<reference evidence="3 4" key="1">
    <citation type="journal article" date="2007" name="Science">
        <title>Sea anemone genome reveals ancestral eumetazoan gene repertoire and genomic organization.</title>
        <authorList>
            <person name="Putnam N.H."/>
            <person name="Srivastava M."/>
            <person name="Hellsten U."/>
            <person name="Dirks B."/>
            <person name="Chapman J."/>
            <person name="Salamov A."/>
            <person name="Terry A."/>
            <person name="Shapiro H."/>
            <person name="Lindquist E."/>
            <person name="Kapitonov V.V."/>
            <person name="Jurka J."/>
            <person name="Genikhovich G."/>
            <person name="Grigoriev I.V."/>
            <person name="Lucas S.M."/>
            <person name="Steele R.E."/>
            <person name="Finnerty J.R."/>
            <person name="Technau U."/>
            <person name="Martindale M.Q."/>
            <person name="Rokhsar D.S."/>
        </authorList>
    </citation>
    <scope>NUCLEOTIDE SEQUENCE [LARGE SCALE GENOMIC DNA]</scope>
    <source>
        <strain evidence="4">CH2 X CH6</strain>
    </source>
</reference>
<sequence length="686" mass="76858">MVFWGFYRPRTEAHSVKKNLTVSLCLTQLVLLTGIFGYGTEVRDWYTNNGLNYNDTRRVSWEQGQTLVNIGILCTILRKLRQPSYDVCPKSVMEKRGTRPRTEAHSVKKNLTVSLCLTQLVLLTGIFGYGTEVRDWYTNNGLNYNDTRRFSWEQGQTLGIFLFFFHCVLNSDHDGENARYQLTFGLVQGLQGIFLFFFHCVLNSDHQTSARRKPGGRKPLIENVPLISIASSSKTSGVTRCPVPLGTTREYLGTNRKYFGTTREYLGTTREDFGTTREYLSSTREYFGTNRENLCNTRSISLLLRSISVLIDDGKSTDSAGTKDSQITPTADPLQVNLTTHPVKPREVTPVRTLPEYAGMIPQLPGTPEESTRPPETARREERTSMPVDLGERQSAMNMTKQTSARRKPGGRKPLIENVPLISIASSSKTKYIGTYREYLGLLVSISVLLGSISLLLLVPLDVFIITSKDDGRSTDSAGTKDSQITPTADPLQVNLTTHPVKPREVTPVRTLPEYAGMIPQLPGTPEESTRPPETARREERTSMPVDLGERQSAMNMTKFTSNEHRSKSISDPTIPDSGNAQESHKQKRKSSGETSDRLRTHSTDRKRTNHGSSLNELESLFSNTEFPRAQRSSVSSLRERRASRETEKRLSKGSSIESHEPDTQGGHLEVEQPKASPEKPDQTIS</sequence>
<keyword evidence="2" id="KW-1133">Transmembrane helix</keyword>
<feature type="compositionally biased region" description="Basic and acidic residues" evidence="1">
    <location>
        <begin position="638"/>
        <end position="651"/>
    </location>
</feature>
<evidence type="ECO:0000313" key="4">
    <source>
        <dbReference type="Proteomes" id="UP000001593"/>
    </source>
</evidence>
<feature type="compositionally biased region" description="Low complexity" evidence="1">
    <location>
        <begin position="613"/>
        <end position="624"/>
    </location>
</feature>
<evidence type="ECO:0000313" key="3">
    <source>
        <dbReference type="EMBL" id="EDO39980.1"/>
    </source>
</evidence>
<gene>
    <name evidence="3" type="ORF">NEMVEDRAFT_v1g208402</name>
</gene>
<feature type="transmembrane region" description="Helical" evidence="2">
    <location>
        <begin position="20"/>
        <end position="39"/>
    </location>
</feature>
<feature type="region of interest" description="Disordered" evidence="1">
    <location>
        <begin position="358"/>
        <end position="414"/>
    </location>
</feature>